<accession>A0ABY7ERE0</accession>
<dbReference type="EMBL" id="CP111019">
    <property type="protein sequence ID" value="WAR12560.1"/>
    <property type="molecule type" value="Genomic_DNA"/>
</dbReference>
<keyword evidence="2" id="KW-1185">Reference proteome</keyword>
<protein>
    <submittedName>
        <fullName evidence="1">Uncharacterized protein</fullName>
    </submittedName>
</protein>
<evidence type="ECO:0000313" key="2">
    <source>
        <dbReference type="Proteomes" id="UP001164746"/>
    </source>
</evidence>
<dbReference type="Proteomes" id="UP001164746">
    <property type="component" value="Chromosome 8"/>
</dbReference>
<sequence>MELADIVKKPNRERLLLLMKCLMLILKDHNNKSKYALELLSQQEANEVVYGLFVNTGNSIIPADLQMEHLVRLTKGHLRSMCSNTILWPKEAMPSLEWTNHVSCINRSQKHKRLSSIEDEKKILKDLRVTRPFLKTAGRKANSLKRRPKHPEAKLNMDDFIKWIEKNKLKFYYEL</sequence>
<gene>
    <name evidence="1" type="ORF">MAR_026740</name>
</gene>
<evidence type="ECO:0000313" key="1">
    <source>
        <dbReference type="EMBL" id="WAR12560.1"/>
    </source>
</evidence>
<proteinExistence type="predicted"/>
<name>A0ABY7ERE0_MYAAR</name>
<organism evidence="1 2">
    <name type="scientific">Mya arenaria</name>
    <name type="common">Soft-shell clam</name>
    <dbReference type="NCBI Taxonomy" id="6604"/>
    <lineage>
        <taxon>Eukaryota</taxon>
        <taxon>Metazoa</taxon>
        <taxon>Spiralia</taxon>
        <taxon>Lophotrochozoa</taxon>
        <taxon>Mollusca</taxon>
        <taxon>Bivalvia</taxon>
        <taxon>Autobranchia</taxon>
        <taxon>Heteroconchia</taxon>
        <taxon>Euheterodonta</taxon>
        <taxon>Imparidentia</taxon>
        <taxon>Neoheterodontei</taxon>
        <taxon>Myida</taxon>
        <taxon>Myoidea</taxon>
        <taxon>Myidae</taxon>
        <taxon>Mya</taxon>
    </lineage>
</organism>
<reference evidence="1" key="1">
    <citation type="submission" date="2022-11" db="EMBL/GenBank/DDBJ databases">
        <title>Centuries of genome instability and evolution in soft-shell clam transmissible cancer (bioRxiv).</title>
        <authorList>
            <person name="Hart S.F.M."/>
            <person name="Yonemitsu M.A."/>
            <person name="Giersch R.M."/>
            <person name="Beal B.F."/>
            <person name="Arriagada G."/>
            <person name="Davis B.W."/>
            <person name="Ostrander E.A."/>
            <person name="Goff S.P."/>
            <person name="Metzger M.J."/>
        </authorList>
    </citation>
    <scope>NUCLEOTIDE SEQUENCE</scope>
    <source>
        <strain evidence="1">MELC-2E11</strain>
        <tissue evidence="1">Siphon/mantle</tissue>
    </source>
</reference>